<name>A0ABS9EF22_9FLAO</name>
<accession>A0ABS9EF22</accession>
<protein>
    <recommendedName>
        <fullName evidence="3">WG repeat-containing protein</fullName>
    </recommendedName>
</protein>
<sequence length="180" mass="21088">MKLLKCALILFFIPSYQIEAQSICTDITSGQYFPLNIKKKKIIWNDTYYFETLIDTVEIQNKIYTEFIKEWENGNTETIFIRYEDGMVRKFEKCCEYDTTILPVEIEEGAVWLNADYKLKHEILSLAGTLKTPFCNYKNLLVVEVLTRDFKGYNYYYKKGYGYVGATKNGKLVSYLSPSN</sequence>
<organism evidence="1 2">
    <name type="scientific">Gillisia lutea</name>
    <dbReference type="NCBI Taxonomy" id="2909668"/>
    <lineage>
        <taxon>Bacteria</taxon>
        <taxon>Pseudomonadati</taxon>
        <taxon>Bacteroidota</taxon>
        <taxon>Flavobacteriia</taxon>
        <taxon>Flavobacteriales</taxon>
        <taxon>Flavobacteriaceae</taxon>
        <taxon>Gillisia</taxon>
    </lineage>
</organism>
<gene>
    <name evidence="1" type="ORF">L1I30_00085</name>
</gene>
<dbReference type="EMBL" id="JAKGTH010000005">
    <property type="protein sequence ID" value="MCF4100051.1"/>
    <property type="molecule type" value="Genomic_DNA"/>
</dbReference>
<proteinExistence type="predicted"/>
<evidence type="ECO:0000313" key="2">
    <source>
        <dbReference type="Proteomes" id="UP001179363"/>
    </source>
</evidence>
<dbReference type="Proteomes" id="UP001179363">
    <property type="component" value="Unassembled WGS sequence"/>
</dbReference>
<keyword evidence="2" id="KW-1185">Reference proteome</keyword>
<dbReference type="RefSeq" id="WP_236132220.1">
    <property type="nucleotide sequence ID" value="NZ_JAKGTH010000005.1"/>
</dbReference>
<evidence type="ECO:0000313" key="1">
    <source>
        <dbReference type="EMBL" id="MCF4100051.1"/>
    </source>
</evidence>
<reference evidence="1" key="1">
    <citation type="submission" date="2022-01" db="EMBL/GenBank/DDBJ databases">
        <title>Gillisia lutea sp. nov., isolated from marine plastic residues from the Malvarosa beach (Valencia, Spain).</title>
        <authorList>
            <person name="Vidal-Verdu A."/>
            <person name="Molina-Menor E."/>
            <person name="Satari L."/>
            <person name="Pascual J."/>
            <person name="Pereto J."/>
            <person name="Porcar M."/>
        </authorList>
    </citation>
    <scope>NUCLEOTIDE SEQUENCE</scope>
    <source>
        <strain evidence="1">M10.2A</strain>
    </source>
</reference>
<evidence type="ECO:0008006" key="3">
    <source>
        <dbReference type="Google" id="ProtNLM"/>
    </source>
</evidence>
<comment type="caution">
    <text evidence="1">The sequence shown here is derived from an EMBL/GenBank/DDBJ whole genome shotgun (WGS) entry which is preliminary data.</text>
</comment>